<evidence type="ECO:0000313" key="3">
    <source>
        <dbReference type="Proteomes" id="UP000276542"/>
    </source>
</evidence>
<feature type="domain" description="4Fe-4S Wbl-type" evidence="1">
    <location>
        <begin position="21"/>
        <end position="82"/>
    </location>
</feature>
<comment type="caution">
    <text evidence="2">The sequence shown here is derived from an EMBL/GenBank/DDBJ whole genome shotgun (WGS) entry which is preliminary data.</text>
</comment>
<organism evidence="2 3">
    <name type="scientific">Nocardioides cavernaquae</name>
    <dbReference type="NCBI Taxonomy" id="2321396"/>
    <lineage>
        <taxon>Bacteria</taxon>
        <taxon>Bacillati</taxon>
        <taxon>Actinomycetota</taxon>
        <taxon>Actinomycetes</taxon>
        <taxon>Propionibacteriales</taxon>
        <taxon>Nocardioidaceae</taxon>
        <taxon>Nocardioides</taxon>
    </lineage>
</organism>
<gene>
    <name evidence="2" type="ORF">D4739_05935</name>
</gene>
<dbReference type="InterPro" id="IPR034768">
    <property type="entry name" value="4FE4S_WBL"/>
</dbReference>
<evidence type="ECO:0000259" key="1">
    <source>
        <dbReference type="PROSITE" id="PS51674"/>
    </source>
</evidence>
<dbReference type="PROSITE" id="PS51674">
    <property type="entry name" value="4FE4S_WBL"/>
    <property type="match status" value="1"/>
</dbReference>
<sequence>MSRAPRVRAPRLRTDWMADAACVHMPGLPWIENPRRVPDILLDLMAEACAGCPVRASCETFADQAHITAGFWAGESRHHLQVDDFHVGDDGWAA</sequence>
<proteinExistence type="predicted"/>
<dbReference type="EMBL" id="QYRP01000002">
    <property type="protein sequence ID" value="RJS45809.1"/>
    <property type="molecule type" value="Genomic_DNA"/>
</dbReference>
<keyword evidence="3" id="KW-1185">Reference proteome</keyword>
<accession>A0A3A5H541</accession>
<dbReference type="Proteomes" id="UP000276542">
    <property type="component" value="Unassembled WGS sequence"/>
</dbReference>
<dbReference type="Pfam" id="PF02467">
    <property type="entry name" value="Whib"/>
    <property type="match status" value="1"/>
</dbReference>
<evidence type="ECO:0000313" key="2">
    <source>
        <dbReference type="EMBL" id="RJS45809.1"/>
    </source>
</evidence>
<dbReference type="OrthoDB" id="5148282at2"/>
<dbReference type="RefSeq" id="WP_120059708.1">
    <property type="nucleotide sequence ID" value="NZ_QYRP01000002.1"/>
</dbReference>
<name>A0A3A5H541_9ACTN</name>
<protein>
    <recommendedName>
        <fullName evidence="1">4Fe-4S Wbl-type domain-containing protein</fullName>
    </recommendedName>
</protein>
<reference evidence="3" key="1">
    <citation type="submission" date="2018-09" db="EMBL/GenBank/DDBJ databases">
        <authorList>
            <person name="Zhu H."/>
        </authorList>
    </citation>
    <scope>NUCLEOTIDE SEQUENCE [LARGE SCALE GENOMIC DNA]</scope>
    <source>
        <strain evidence="3">K1W22B-1</strain>
    </source>
</reference>
<dbReference type="AlphaFoldDB" id="A0A3A5H541"/>